<dbReference type="EC" id="2.3.-.-" evidence="3"/>
<organism evidence="3 4">
    <name type="scientific">Citrobacter bitternis</name>
    <dbReference type="NCBI Taxonomy" id="1585982"/>
    <lineage>
        <taxon>Bacteria</taxon>
        <taxon>Pseudomonadati</taxon>
        <taxon>Pseudomonadota</taxon>
        <taxon>Gammaproteobacteria</taxon>
        <taxon>Enterobacterales</taxon>
        <taxon>Enterobacteriaceae</taxon>
        <taxon>Citrobacter</taxon>
    </lineage>
</organism>
<feature type="transmembrane region" description="Helical" evidence="1">
    <location>
        <begin position="323"/>
        <end position="341"/>
    </location>
</feature>
<proteinExistence type="predicted"/>
<evidence type="ECO:0000259" key="2">
    <source>
        <dbReference type="Pfam" id="PF01757"/>
    </source>
</evidence>
<keyword evidence="1" id="KW-0472">Membrane</keyword>
<feature type="transmembrane region" description="Helical" evidence="1">
    <location>
        <begin position="168"/>
        <end position="188"/>
    </location>
</feature>
<evidence type="ECO:0000256" key="1">
    <source>
        <dbReference type="SAM" id="Phobius"/>
    </source>
</evidence>
<dbReference type="InterPro" id="IPR050879">
    <property type="entry name" value="Acyltransferase_3"/>
</dbReference>
<keyword evidence="3" id="KW-0012">Acyltransferase</keyword>
<keyword evidence="4" id="KW-1185">Reference proteome</keyword>
<keyword evidence="1" id="KW-0812">Transmembrane</keyword>
<keyword evidence="1" id="KW-1133">Transmembrane helix</keyword>
<keyword evidence="3" id="KW-0808">Transferase</keyword>
<gene>
    <name evidence="3" type="ORF">ACFPZP_13920</name>
</gene>
<feature type="transmembrane region" description="Helical" evidence="1">
    <location>
        <begin position="231"/>
        <end position="247"/>
    </location>
</feature>
<dbReference type="PANTHER" id="PTHR23028">
    <property type="entry name" value="ACETYLTRANSFERASE"/>
    <property type="match status" value="1"/>
</dbReference>
<dbReference type="Proteomes" id="UP001596169">
    <property type="component" value="Unassembled WGS sequence"/>
</dbReference>
<accession>A0ABW1Q157</accession>
<protein>
    <submittedName>
        <fullName evidence="3">Acyltransferase family protein</fullName>
        <ecNumber evidence="3">2.3.-.-</ecNumber>
    </submittedName>
</protein>
<evidence type="ECO:0000313" key="3">
    <source>
        <dbReference type="EMBL" id="MFC6122150.1"/>
    </source>
</evidence>
<feature type="transmembrane region" description="Helical" evidence="1">
    <location>
        <begin position="285"/>
        <end position="303"/>
    </location>
</feature>
<name>A0ABW1Q157_9ENTR</name>
<dbReference type="EMBL" id="JBHSRG010000009">
    <property type="protein sequence ID" value="MFC6122150.1"/>
    <property type="molecule type" value="Genomic_DNA"/>
</dbReference>
<comment type="caution">
    <text evidence="3">The sequence shown here is derived from an EMBL/GenBank/DDBJ whole genome shotgun (WGS) entry which is preliminary data.</text>
</comment>
<feature type="transmembrane region" description="Helical" evidence="1">
    <location>
        <begin position="200"/>
        <end position="224"/>
    </location>
</feature>
<reference evidence="4" key="1">
    <citation type="journal article" date="2019" name="Int. J. Syst. Evol. Microbiol.">
        <title>The Global Catalogue of Microorganisms (GCM) 10K type strain sequencing project: providing services to taxonomists for standard genome sequencing and annotation.</title>
        <authorList>
            <consortium name="The Broad Institute Genomics Platform"/>
            <consortium name="The Broad Institute Genome Sequencing Center for Infectious Disease"/>
            <person name="Wu L."/>
            <person name="Ma J."/>
        </authorList>
    </citation>
    <scope>NUCLEOTIDE SEQUENCE [LARGE SCALE GENOMIC DNA]</scope>
    <source>
        <strain evidence="4">JCM30009</strain>
    </source>
</reference>
<dbReference type="RefSeq" id="WP_378109016.1">
    <property type="nucleotide sequence ID" value="NZ_JBHSRG010000009.1"/>
</dbReference>
<dbReference type="Pfam" id="PF01757">
    <property type="entry name" value="Acyl_transf_3"/>
    <property type="match status" value="1"/>
</dbReference>
<dbReference type="InterPro" id="IPR002656">
    <property type="entry name" value="Acyl_transf_3_dom"/>
</dbReference>
<feature type="transmembrane region" description="Helical" evidence="1">
    <location>
        <begin position="253"/>
        <end position="273"/>
    </location>
</feature>
<feature type="domain" description="Acyltransferase 3" evidence="2">
    <location>
        <begin position="8"/>
        <end position="338"/>
    </location>
</feature>
<dbReference type="GO" id="GO:0016746">
    <property type="term" value="F:acyltransferase activity"/>
    <property type="evidence" value="ECO:0007669"/>
    <property type="project" value="UniProtKB-KW"/>
</dbReference>
<feature type="transmembrane region" description="Helical" evidence="1">
    <location>
        <begin position="41"/>
        <end position="64"/>
    </location>
</feature>
<feature type="transmembrane region" description="Helical" evidence="1">
    <location>
        <begin position="12"/>
        <end position="29"/>
    </location>
</feature>
<evidence type="ECO:0000313" key="4">
    <source>
        <dbReference type="Proteomes" id="UP001596169"/>
    </source>
</evidence>
<sequence length="355" mass="39674">MTNSSFKGVQALRGFAALSVVLFHFRWNINAVNPGLGDKLFGWGATGVDLFFLISGFVITLSAARSPQGIRGMLSFLKKRALRILPAYYIILLFTFFLTGAMSTFHYQDKTANLISAITFMPIMSDHAPFYVDDNGVYGIRWTLNYEVMFYIFISVALLFTKRWIWSGVFFAISLIILPILLGCSLILEPEGYKTSHPLLGLITNPIIWLFIIGMMLGLLLPYLKWVSPKIMACATFFSIISAAYFFSHGLFAGHGILSSGWIYALILISVVLSEDVIGEYVPSVLLWLGNISFSLYLIHTLMNNGIGSRFSIIGLEDGYGRFLLSLALSIALSWLSWLYIEHPLSHAKKKDGQP</sequence>
<feature type="transmembrane region" description="Helical" evidence="1">
    <location>
        <begin position="85"/>
        <end position="107"/>
    </location>
</feature>
<dbReference type="PANTHER" id="PTHR23028:SF53">
    <property type="entry name" value="ACYL_TRANSF_3 DOMAIN-CONTAINING PROTEIN"/>
    <property type="match status" value="1"/>
</dbReference>
<feature type="transmembrane region" description="Helical" evidence="1">
    <location>
        <begin position="144"/>
        <end position="161"/>
    </location>
</feature>